<protein>
    <submittedName>
        <fullName evidence="2">Uncharacterized protein</fullName>
    </submittedName>
</protein>
<dbReference type="Proteomes" id="UP000824102">
    <property type="component" value="Unassembled WGS sequence"/>
</dbReference>
<reference evidence="2" key="2">
    <citation type="submission" date="2021-04" db="EMBL/GenBank/DDBJ databases">
        <authorList>
            <person name="Gilroy R."/>
        </authorList>
    </citation>
    <scope>NUCLEOTIDE SEQUENCE</scope>
    <source>
        <strain evidence="2">ChiW7-2402</strain>
    </source>
</reference>
<evidence type="ECO:0000256" key="1">
    <source>
        <dbReference type="SAM" id="MobiDB-lite"/>
    </source>
</evidence>
<gene>
    <name evidence="2" type="ORF">H9964_05965</name>
</gene>
<organism evidence="2 3">
    <name type="scientific">Candidatus Gallimonas intestinavium</name>
    <dbReference type="NCBI Taxonomy" id="2838603"/>
    <lineage>
        <taxon>Bacteria</taxon>
        <taxon>Bacillati</taxon>
        <taxon>Bacillota</taxon>
        <taxon>Clostridia</taxon>
        <taxon>Candidatus Gallimonas</taxon>
    </lineage>
</organism>
<evidence type="ECO:0000313" key="2">
    <source>
        <dbReference type="EMBL" id="HIZ73106.1"/>
    </source>
</evidence>
<accession>A0A9D2G6C7</accession>
<name>A0A9D2G6C7_9FIRM</name>
<comment type="caution">
    <text evidence="2">The sequence shown here is derived from an EMBL/GenBank/DDBJ whole genome shotgun (WGS) entry which is preliminary data.</text>
</comment>
<feature type="region of interest" description="Disordered" evidence="1">
    <location>
        <begin position="1"/>
        <end position="50"/>
    </location>
</feature>
<reference evidence="2" key="1">
    <citation type="journal article" date="2021" name="PeerJ">
        <title>Extensive microbial diversity within the chicken gut microbiome revealed by metagenomics and culture.</title>
        <authorList>
            <person name="Gilroy R."/>
            <person name="Ravi A."/>
            <person name="Getino M."/>
            <person name="Pursley I."/>
            <person name="Horton D.L."/>
            <person name="Alikhan N.F."/>
            <person name="Baker D."/>
            <person name="Gharbi K."/>
            <person name="Hall N."/>
            <person name="Watson M."/>
            <person name="Adriaenssens E.M."/>
            <person name="Foster-Nyarko E."/>
            <person name="Jarju S."/>
            <person name="Secka A."/>
            <person name="Antonio M."/>
            <person name="Oren A."/>
            <person name="Chaudhuri R.R."/>
            <person name="La Ragione R."/>
            <person name="Hildebrand F."/>
            <person name="Pallen M.J."/>
        </authorList>
    </citation>
    <scope>NUCLEOTIDE SEQUENCE</scope>
    <source>
        <strain evidence="2">ChiW7-2402</strain>
    </source>
</reference>
<feature type="compositionally biased region" description="Basic and acidic residues" evidence="1">
    <location>
        <begin position="1"/>
        <end position="29"/>
    </location>
</feature>
<sequence length="50" mass="6020">MEKNDNTDRVDQDVEERREAYKRREREAIAEMAGEMAPEHPEEDTKKQEE</sequence>
<dbReference type="EMBL" id="DXBB01000079">
    <property type="protein sequence ID" value="HIZ73106.1"/>
    <property type="molecule type" value="Genomic_DNA"/>
</dbReference>
<evidence type="ECO:0000313" key="3">
    <source>
        <dbReference type="Proteomes" id="UP000824102"/>
    </source>
</evidence>
<proteinExistence type="predicted"/>
<dbReference type="AlphaFoldDB" id="A0A9D2G6C7"/>
<feature type="compositionally biased region" description="Basic and acidic residues" evidence="1">
    <location>
        <begin position="37"/>
        <end position="50"/>
    </location>
</feature>